<gene>
    <name evidence="8" type="ORF">Acife_0425</name>
</gene>
<dbReference type="KEGG" id="afi:Acife_0425"/>
<dbReference type="HOGENOM" id="CLU_673737_0_0_6"/>
<feature type="region of interest" description="Disordered" evidence="6">
    <location>
        <begin position="1"/>
        <end position="35"/>
    </location>
</feature>
<dbReference type="InterPro" id="IPR042217">
    <property type="entry name" value="T4SS_VirB10/TrbI"/>
</dbReference>
<comment type="subcellular location">
    <subcellularLocation>
        <location evidence="1">Membrane</location>
        <topology evidence="1">Single-pass membrane protein</topology>
    </subcellularLocation>
</comment>
<organism evidence="8 9">
    <name type="scientific">Acidithiobacillus ferrivorans SS3</name>
    <dbReference type="NCBI Taxonomy" id="743299"/>
    <lineage>
        <taxon>Bacteria</taxon>
        <taxon>Pseudomonadati</taxon>
        <taxon>Pseudomonadota</taxon>
        <taxon>Acidithiobacillia</taxon>
        <taxon>Acidithiobacillales</taxon>
        <taxon>Acidithiobacillaceae</taxon>
        <taxon>Acidithiobacillus</taxon>
    </lineage>
</organism>
<evidence type="ECO:0000256" key="2">
    <source>
        <dbReference type="ARBA" id="ARBA00010265"/>
    </source>
</evidence>
<reference evidence="8 9" key="1">
    <citation type="journal article" date="2011" name="J. Bacteriol.">
        <title>Draft genome of the psychrotolerant acidophile Acidithiobacillus ferrivorans SS3.</title>
        <authorList>
            <person name="Liljeqvist M."/>
            <person name="Valdes J."/>
            <person name="Holmes D.S."/>
            <person name="Dopson M."/>
        </authorList>
    </citation>
    <scope>NUCLEOTIDE SEQUENCE [LARGE SCALE GENOMIC DNA]</scope>
    <source>
        <strain evidence="8 9">SS3</strain>
    </source>
</reference>
<feature type="compositionally biased region" description="Low complexity" evidence="6">
    <location>
        <begin position="10"/>
        <end position="25"/>
    </location>
</feature>
<dbReference type="AlphaFoldDB" id="G0JT91"/>
<protein>
    <submittedName>
        <fullName evidence="8">Conjugation TrbI family protein</fullName>
    </submittedName>
</protein>
<accession>G0JT91</accession>
<feature type="transmembrane region" description="Helical" evidence="7">
    <location>
        <begin position="61"/>
        <end position="82"/>
    </location>
</feature>
<dbReference type="GO" id="GO:0016020">
    <property type="term" value="C:membrane"/>
    <property type="evidence" value="ECO:0007669"/>
    <property type="project" value="UniProtKB-SubCell"/>
</dbReference>
<dbReference type="STRING" id="743299.Acife_0425"/>
<feature type="region of interest" description="Disordered" evidence="6">
    <location>
        <begin position="145"/>
        <end position="166"/>
    </location>
</feature>
<proteinExistence type="inferred from homology"/>
<keyword evidence="5 7" id="KW-0472">Membrane</keyword>
<evidence type="ECO:0000256" key="6">
    <source>
        <dbReference type="SAM" id="MobiDB-lite"/>
    </source>
</evidence>
<evidence type="ECO:0000256" key="1">
    <source>
        <dbReference type="ARBA" id="ARBA00004167"/>
    </source>
</evidence>
<evidence type="ECO:0000313" key="9">
    <source>
        <dbReference type="Proteomes" id="UP000009220"/>
    </source>
</evidence>
<dbReference type="eggNOG" id="COG2948">
    <property type="taxonomic scope" value="Bacteria"/>
</dbReference>
<name>G0JT91_9PROT</name>
<dbReference type="CDD" id="cd16431">
    <property type="entry name" value="IcmE"/>
    <property type="match status" value="1"/>
</dbReference>
<sequence>MVDETQVPQTPTNGTSGMSGTSRTSAPTGSPVPAQDRFATAKAPGILQGVRSALGDPARRPLIVGGAALGVGVIGFLMILLWPHAPAVPISASGQVAQMRNTPGGPGTPVYNADLNQYNQKQAVKALHAGLSSLPTVGAIRKATTDQSGAARPIRPVTHHQPVDPSGMTAVRYAPNPDAHQIDAEVAAILKLEQPPVAVLVANGTLQGTKVGKVTAVTASTGGIAAPTLVNAGHISFAVLDTSIKSTEPGPVLATIETGRFAGARLLGGFTRVHDRVLVQFSSLTLHHQTISIRAYAITLATARTALATSVNRHTLYRYGWLIGASLLQGLNNALDSANTNTYLTGSGLGVVTHQLNNGQIALSAVGNVGQTLAPIMAQRFNTPPTVRVKAGSGIGILFMAPVKASLG</sequence>
<dbReference type="InterPro" id="IPR049855">
    <property type="entry name" value="DotG/IcmE-like_C"/>
</dbReference>
<dbReference type="Gene3D" id="2.40.128.260">
    <property type="entry name" value="Type IV secretion system, VirB10/TraB/TrbI"/>
    <property type="match status" value="1"/>
</dbReference>
<keyword evidence="4 7" id="KW-1133">Transmembrane helix</keyword>
<evidence type="ECO:0000256" key="4">
    <source>
        <dbReference type="ARBA" id="ARBA00022989"/>
    </source>
</evidence>
<evidence type="ECO:0000256" key="7">
    <source>
        <dbReference type="SAM" id="Phobius"/>
    </source>
</evidence>
<dbReference type="Pfam" id="PF03743">
    <property type="entry name" value="TrbI"/>
    <property type="match status" value="1"/>
</dbReference>
<comment type="similarity">
    <text evidence="2">Belongs to the TrbI/VirB10 family.</text>
</comment>
<dbReference type="InterPro" id="IPR005498">
    <property type="entry name" value="T4SS_VirB10/TraB/TrbI"/>
</dbReference>
<dbReference type="RefSeq" id="WP_014027916.1">
    <property type="nucleotide sequence ID" value="NC_015942.1"/>
</dbReference>
<evidence type="ECO:0000313" key="8">
    <source>
        <dbReference type="EMBL" id="AEM46645.1"/>
    </source>
</evidence>
<evidence type="ECO:0000256" key="5">
    <source>
        <dbReference type="ARBA" id="ARBA00023136"/>
    </source>
</evidence>
<keyword evidence="3 7" id="KW-0812">Transmembrane</keyword>
<evidence type="ECO:0000256" key="3">
    <source>
        <dbReference type="ARBA" id="ARBA00022692"/>
    </source>
</evidence>
<dbReference type="Proteomes" id="UP000009220">
    <property type="component" value="Chromosome"/>
</dbReference>
<dbReference type="EMBL" id="CP002985">
    <property type="protein sequence ID" value="AEM46645.1"/>
    <property type="molecule type" value="Genomic_DNA"/>
</dbReference>